<dbReference type="AlphaFoldDB" id="A0A1Y6BTX5"/>
<dbReference type="PROSITE" id="PS50894">
    <property type="entry name" value="HPT"/>
    <property type="match status" value="1"/>
</dbReference>
<dbReference type="EC" id="2.7.13.3" evidence="2"/>
<evidence type="ECO:0000256" key="3">
    <source>
        <dbReference type="ARBA" id="ARBA00022553"/>
    </source>
</evidence>
<dbReference type="FunFam" id="3.30.565.10:FF:000016">
    <property type="entry name" value="Chemotaxis protein CheA, putative"/>
    <property type="match status" value="1"/>
</dbReference>
<evidence type="ECO:0000259" key="8">
    <source>
        <dbReference type="PROSITE" id="PS50894"/>
    </source>
</evidence>
<dbReference type="InterPro" id="IPR003018">
    <property type="entry name" value="GAF"/>
</dbReference>
<dbReference type="InterPro" id="IPR005467">
    <property type="entry name" value="His_kinase_dom"/>
</dbReference>
<evidence type="ECO:0000256" key="1">
    <source>
        <dbReference type="ARBA" id="ARBA00000085"/>
    </source>
</evidence>
<dbReference type="InterPro" id="IPR003594">
    <property type="entry name" value="HATPase_dom"/>
</dbReference>
<dbReference type="SUPFAM" id="SSF55781">
    <property type="entry name" value="GAF domain-like"/>
    <property type="match status" value="1"/>
</dbReference>
<evidence type="ECO:0000313" key="9">
    <source>
        <dbReference type="EMBL" id="SMF17989.1"/>
    </source>
</evidence>
<protein>
    <recommendedName>
        <fullName evidence="2">histidine kinase</fullName>
        <ecNumber evidence="2">2.7.13.3</ecNumber>
    </recommendedName>
</protein>
<organism evidence="9 10">
    <name type="scientific">Pseudobacteriovorax antillogorgiicola</name>
    <dbReference type="NCBI Taxonomy" id="1513793"/>
    <lineage>
        <taxon>Bacteria</taxon>
        <taxon>Pseudomonadati</taxon>
        <taxon>Bdellovibrionota</taxon>
        <taxon>Oligoflexia</taxon>
        <taxon>Oligoflexales</taxon>
        <taxon>Pseudobacteriovoracaceae</taxon>
        <taxon>Pseudobacteriovorax</taxon>
    </lineage>
</organism>
<dbReference type="STRING" id="1513793.SAMN06296036_106154"/>
<keyword evidence="5 9" id="KW-0418">Kinase</keyword>
<dbReference type="PROSITE" id="PS50109">
    <property type="entry name" value="HIS_KIN"/>
    <property type="match status" value="1"/>
</dbReference>
<dbReference type="SUPFAM" id="SSF47226">
    <property type="entry name" value="Histidine-containing phosphotransfer domain, HPT domain"/>
    <property type="match status" value="1"/>
</dbReference>
<dbReference type="Gene3D" id="1.20.120.160">
    <property type="entry name" value="HPT domain"/>
    <property type="match status" value="1"/>
</dbReference>
<dbReference type="InterPro" id="IPR036641">
    <property type="entry name" value="HPT_dom_sf"/>
</dbReference>
<dbReference type="RefSeq" id="WP_159455282.1">
    <property type="nucleotide sequence ID" value="NZ_FWZT01000006.1"/>
</dbReference>
<dbReference type="SUPFAM" id="SSF55874">
    <property type="entry name" value="ATPase domain of HSP90 chaperone/DNA topoisomerase II/histidine kinase"/>
    <property type="match status" value="1"/>
</dbReference>
<dbReference type="GO" id="GO:0000155">
    <property type="term" value="F:phosphorelay sensor kinase activity"/>
    <property type="evidence" value="ECO:0007669"/>
    <property type="project" value="UniProtKB-ARBA"/>
</dbReference>
<feature type="domain" description="HPt" evidence="8">
    <location>
        <begin position="296"/>
        <end position="388"/>
    </location>
</feature>
<proteinExistence type="predicted"/>
<dbReference type="InterPro" id="IPR029016">
    <property type="entry name" value="GAF-like_dom_sf"/>
</dbReference>
<dbReference type="InterPro" id="IPR004358">
    <property type="entry name" value="Sig_transdc_His_kin-like_C"/>
</dbReference>
<evidence type="ECO:0000313" key="10">
    <source>
        <dbReference type="Proteomes" id="UP000192907"/>
    </source>
</evidence>
<dbReference type="PANTHER" id="PTHR43102">
    <property type="entry name" value="SLR1143 PROTEIN"/>
    <property type="match status" value="1"/>
</dbReference>
<dbReference type="Gene3D" id="3.30.450.40">
    <property type="match status" value="1"/>
</dbReference>
<dbReference type="SMART" id="SM00065">
    <property type="entry name" value="GAF"/>
    <property type="match status" value="1"/>
</dbReference>
<keyword evidence="10" id="KW-1185">Reference proteome</keyword>
<evidence type="ECO:0000259" key="7">
    <source>
        <dbReference type="PROSITE" id="PS50109"/>
    </source>
</evidence>
<accession>A0A1Y6BTX5</accession>
<dbReference type="EMBL" id="FWZT01000006">
    <property type="protein sequence ID" value="SMF17989.1"/>
    <property type="molecule type" value="Genomic_DNA"/>
</dbReference>
<evidence type="ECO:0000256" key="5">
    <source>
        <dbReference type="ARBA" id="ARBA00022777"/>
    </source>
</evidence>
<feature type="modified residue" description="Phosphohistidine" evidence="6">
    <location>
        <position position="335"/>
    </location>
</feature>
<dbReference type="Proteomes" id="UP000192907">
    <property type="component" value="Unassembled WGS sequence"/>
</dbReference>
<dbReference type="PRINTS" id="PR00344">
    <property type="entry name" value="BCTRLSENSOR"/>
</dbReference>
<name>A0A1Y6BTX5_9BACT</name>
<dbReference type="InterPro" id="IPR036890">
    <property type="entry name" value="HATPase_C_sf"/>
</dbReference>
<comment type="catalytic activity">
    <reaction evidence="1">
        <text>ATP + protein L-histidine = ADP + protein N-phospho-L-histidine.</text>
        <dbReference type="EC" id="2.7.13.3"/>
    </reaction>
</comment>
<feature type="domain" description="Histidine kinase" evidence="7">
    <location>
        <begin position="481"/>
        <end position="617"/>
    </location>
</feature>
<dbReference type="Gene3D" id="3.30.565.10">
    <property type="entry name" value="Histidine kinase-like ATPase, C-terminal domain"/>
    <property type="match status" value="1"/>
</dbReference>
<keyword evidence="4" id="KW-0808">Transferase</keyword>
<reference evidence="10" key="1">
    <citation type="submission" date="2017-04" db="EMBL/GenBank/DDBJ databases">
        <authorList>
            <person name="Varghese N."/>
            <person name="Submissions S."/>
        </authorList>
    </citation>
    <scope>NUCLEOTIDE SEQUENCE [LARGE SCALE GENOMIC DNA]</scope>
    <source>
        <strain evidence="10">RKEM611</strain>
    </source>
</reference>
<dbReference type="PANTHER" id="PTHR43102:SF2">
    <property type="entry name" value="GAF DOMAIN-CONTAINING PROTEIN"/>
    <property type="match status" value="1"/>
</dbReference>
<dbReference type="SMART" id="SM00387">
    <property type="entry name" value="HATPase_c"/>
    <property type="match status" value="1"/>
</dbReference>
<dbReference type="Pfam" id="PF02518">
    <property type="entry name" value="HATPase_c"/>
    <property type="match status" value="1"/>
</dbReference>
<evidence type="ECO:0000256" key="6">
    <source>
        <dbReference type="PROSITE-ProRule" id="PRU00110"/>
    </source>
</evidence>
<dbReference type="InterPro" id="IPR008207">
    <property type="entry name" value="Sig_transdc_His_kin_Hpt_dom"/>
</dbReference>
<evidence type="ECO:0000256" key="4">
    <source>
        <dbReference type="ARBA" id="ARBA00022679"/>
    </source>
</evidence>
<gene>
    <name evidence="9" type="ORF">SAMN06296036_106154</name>
</gene>
<sequence>MIKAPIGPNEAERQARLNTLDVLDSDAEAAYDEITKLASIICESPISLVAFLDGDRNWFKSKHGVDLIEAPREESFCGHAIQQDDLFEIQDASLDERFHDNPIVVSAPNIRFYAGYPLPIDGENIGTLCVFDVQPKKLSDEQKYAMKALSHAVASLLKLRKAVNDMAVISDNVKTGLIAFDQDLNVLDGFSRECTKIFLERNITGEKIDQLMFNDDSERQAFAMGVEQVFADFMPEEATIGQLPSDFTIGDKVYQAKYSVVRNSKNEIVNILATIEEITELIASKKEAVWKNALFRIATDKNSFALLLAEFSRDINRAKSFLEKNETSDVRKILHTFKGNFLSIGLQELGAMIHDIEGQSTIELSHLSAIEENMNDVKLAIEDTLGIVFGNGDQAIYEVSENYIAKLEKFISDYDEKDENANFLRDWVNEVTTFTTEKLTEHFRERALQLAKKLDKKVSFEIVNKDLIINPKPLRGILKNLIHAVNNAVDHGIEAPSERSDKPEQGIIRLTFSKDQNDLTIKLEDDGRGIDSSIMRKVAVKKGIMTESEATKLSDQEAIELVFSPDFSSKEDVSEISGRGVGMGALKDAAIEAGGTISLSSQPGRGTVTTITLKSFFEPVKQSSTSEAAA</sequence>
<keyword evidence="3 6" id="KW-0597">Phosphoprotein</keyword>
<evidence type="ECO:0000256" key="2">
    <source>
        <dbReference type="ARBA" id="ARBA00012438"/>
    </source>
</evidence>
<dbReference type="Pfam" id="PF01590">
    <property type="entry name" value="GAF"/>
    <property type="match status" value="1"/>
</dbReference>